<dbReference type="AlphaFoldDB" id="A0A0M0L6C8"/>
<keyword evidence="2" id="KW-1185">Reference proteome</keyword>
<evidence type="ECO:0000313" key="1">
    <source>
        <dbReference type="EMBL" id="KOO46228.1"/>
    </source>
</evidence>
<dbReference type="InterPro" id="IPR021637">
    <property type="entry name" value="DUF3243"/>
</dbReference>
<dbReference type="InterPro" id="IPR038292">
    <property type="entry name" value="YmfJ/YflH_sf"/>
</dbReference>
<evidence type="ECO:0008006" key="3">
    <source>
        <dbReference type="Google" id="ProtNLM"/>
    </source>
</evidence>
<dbReference type="EMBL" id="LILC01000013">
    <property type="protein sequence ID" value="KOO46228.1"/>
    <property type="molecule type" value="Genomic_DNA"/>
</dbReference>
<organism evidence="1 2">
    <name type="scientific">Priestia koreensis</name>
    <dbReference type="NCBI Taxonomy" id="284581"/>
    <lineage>
        <taxon>Bacteria</taxon>
        <taxon>Bacillati</taxon>
        <taxon>Bacillota</taxon>
        <taxon>Bacilli</taxon>
        <taxon>Bacillales</taxon>
        <taxon>Bacillaceae</taxon>
        <taxon>Priestia</taxon>
    </lineage>
</organism>
<sequence>MKHTIKEVFKVANTNVEQKVAQMDSEKKERILQDFDEFKRYLGDKVHKGEKLGLNEEQLAKATEKVANYLAAHEEPRNAEENLLHELWKVGDKEHQHALAHMLVRLVQ</sequence>
<name>A0A0M0L6C8_9BACI</name>
<dbReference type="STRING" id="284581.AMD01_10225"/>
<evidence type="ECO:0000313" key="2">
    <source>
        <dbReference type="Proteomes" id="UP000037558"/>
    </source>
</evidence>
<comment type="caution">
    <text evidence="1">The sequence shown here is derived from an EMBL/GenBank/DDBJ whole genome shotgun (WGS) entry which is preliminary data.</text>
</comment>
<dbReference type="PATRIC" id="fig|284581.3.peg.2135"/>
<dbReference type="Proteomes" id="UP000037558">
    <property type="component" value="Unassembled WGS sequence"/>
</dbReference>
<gene>
    <name evidence="1" type="ORF">AMD01_10225</name>
</gene>
<protein>
    <recommendedName>
        <fullName evidence="3">DUF3243 domain-containing protein</fullName>
    </recommendedName>
</protein>
<dbReference type="Pfam" id="PF11588">
    <property type="entry name" value="DUF3243"/>
    <property type="match status" value="1"/>
</dbReference>
<reference evidence="2" key="1">
    <citation type="submission" date="2015-08" db="EMBL/GenBank/DDBJ databases">
        <title>Fjat-14210 dsm16467.</title>
        <authorList>
            <person name="Liu B."/>
            <person name="Wang J."/>
            <person name="Zhu Y."/>
            <person name="Liu G."/>
            <person name="Chen Q."/>
            <person name="Chen Z."/>
            <person name="Lan J."/>
            <person name="Che J."/>
            <person name="Ge C."/>
            <person name="Shi H."/>
            <person name="Pan Z."/>
            <person name="Liu X."/>
        </authorList>
    </citation>
    <scope>NUCLEOTIDE SEQUENCE [LARGE SCALE GENOMIC DNA]</scope>
    <source>
        <strain evidence="2">DSM 16467</strain>
    </source>
</reference>
<proteinExistence type="predicted"/>
<accession>A0A0M0L6C8</accession>
<dbReference type="Gene3D" id="1.10.760.20">
    <property type="entry name" value="Protein of unknown function DUF3243"/>
    <property type="match status" value="1"/>
</dbReference>